<evidence type="ECO:0000313" key="3">
    <source>
        <dbReference type="Proteomes" id="UP001163184"/>
    </source>
</evidence>
<organism evidence="2 3">
    <name type="scientific">Providencia hangzhouensis</name>
    <dbReference type="NCBI Taxonomy" id="3031799"/>
    <lineage>
        <taxon>Bacteria</taxon>
        <taxon>Pseudomonadati</taxon>
        <taxon>Pseudomonadota</taxon>
        <taxon>Gammaproteobacteria</taxon>
        <taxon>Enterobacterales</taxon>
        <taxon>Morganellaceae</taxon>
        <taxon>Providencia</taxon>
    </lineage>
</organism>
<dbReference type="GeneID" id="92274150"/>
<keyword evidence="1" id="KW-0472">Membrane</keyword>
<evidence type="ECO:0000256" key="1">
    <source>
        <dbReference type="SAM" id="Phobius"/>
    </source>
</evidence>
<keyword evidence="1" id="KW-1133">Transmembrane helix</keyword>
<protein>
    <submittedName>
        <fullName evidence="2">Uncharacterized protein</fullName>
    </submittedName>
</protein>
<keyword evidence="1" id="KW-0812">Transmembrane</keyword>
<evidence type="ECO:0000313" key="2">
    <source>
        <dbReference type="EMBL" id="WNK25576.1"/>
    </source>
</evidence>
<keyword evidence="3" id="KW-1185">Reference proteome</keyword>
<dbReference type="Proteomes" id="UP001163184">
    <property type="component" value="Chromosome"/>
</dbReference>
<name>A0ABY9ZCW0_9GAMM</name>
<gene>
    <name evidence="2" type="ORF">PZ638_06775</name>
</gene>
<dbReference type="EMBL" id="CP135052">
    <property type="protein sequence ID" value="WNK25576.1"/>
    <property type="molecule type" value="Genomic_DNA"/>
</dbReference>
<reference evidence="2" key="1">
    <citation type="journal article" date="2023" name="Microbiol. Spectr.">
        <title>Whole-genome sequencing provides insights into a novel species: Providencia hangzhouensis associated with urinary tract infections.</title>
        <authorList>
            <person name="Dong X."/>
            <person name="Yu Y."/>
            <person name="Liu J."/>
            <person name="Cao D."/>
            <person name="Xiang Y."/>
            <person name="Bi K."/>
            <person name="Yuan X."/>
            <person name="Li S."/>
            <person name="Wu T."/>
            <person name="Zhang Y."/>
        </authorList>
    </citation>
    <scope>NUCLEOTIDE SEQUENCE</scope>
    <source>
        <strain evidence="2">PR-310</strain>
    </source>
</reference>
<accession>A0ABY9ZCW0</accession>
<sequence length="51" mass="5798">MKKQTFYSRVLSIYKKILIVAVLIIVVLGVIYLFDSSSWSQLGGGYIFPKN</sequence>
<feature type="transmembrane region" description="Helical" evidence="1">
    <location>
        <begin position="12"/>
        <end position="34"/>
    </location>
</feature>
<dbReference type="RefSeq" id="WP_180312531.1">
    <property type="nucleotide sequence ID" value="NZ_CP135052.1"/>
</dbReference>
<proteinExistence type="predicted"/>